<dbReference type="PANTHER" id="PTHR22674">
    <property type="entry name" value="NTPASE, KAP FAMILY P-LOOP DOMAIN-CONTAINING 1"/>
    <property type="match status" value="1"/>
</dbReference>
<evidence type="ECO:0000313" key="2">
    <source>
        <dbReference type="EMBL" id="MBL0742628.1"/>
    </source>
</evidence>
<organism evidence="2 3">
    <name type="scientific">Chryseolinea lacunae</name>
    <dbReference type="NCBI Taxonomy" id="2801331"/>
    <lineage>
        <taxon>Bacteria</taxon>
        <taxon>Pseudomonadati</taxon>
        <taxon>Bacteroidota</taxon>
        <taxon>Cytophagia</taxon>
        <taxon>Cytophagales</taxon>
        <taxon>Fulvivirgaceae</taxon>
        <taxon>Chryseolinea</taxon>
    </lineage>
</organism>
<dbReference type="RefSeq" id="WP_202011050.1">
    <property type="nucleotide sequence ID" value="NZ_JAERRB010000004.1"/>
</dbReference>
<reference evidence="2 3" key="1">
    <citation type="submission" date="2021-01" db="EMBL/GenBank/DDBJ databases">
        <title>Chryseolinea sp. Jin1 Genome sequencing and assembly.</title>
        <authorList>
            <person name="Kim I."/>
        </authorList>
    </citation>
    <scope>NUCLEOTIDE SEQUENCE [LARGE SCALE GENOMIC DNA]</scope>
    <source>
        <strain evidence="2 3">Jin1</strain>
    </source>
</reference>
<feature type="domain" description="KAP NTPase" evidence="1">
    <location>
        <begin position="97"/>
        <end position="363"/>
    </location>
</feature>
<dbReference type="PANTHER" id="PTHR22674:SF6">
    <property type="entry name" value="NTPASE KAP FAMILY P-LOOP DOMAIN-CONTAINING PROTEIN 1"/>
    <property type="match status" value="1"/>
</dbReference>
<proteinExistence type="predicted"/>
<comment type="caution">
    <text evidence="2">The sequence shown here is derived from an EMBL/GenBank/DDBJ whole genome shotgun (WGS) entry which is preliminary data.</text>
</comment>
<dbReference type="Gene3D" id="3.40.50.300">
    <property type="entry name" value="P-loop containing nucleotide triphosphate hydrolases"/>
    <property type="match status" value="1"/>
</dbReference>
<dbReference type="InterPro" id="IPR027417">
    <property type="entry name" value="P-loop_NTPase"/>
</dbReference>
<gene>
    <name evidence="2" type="ORF">JI741_15490</name>
</gene>
<evidence type="ECO:0000313" key="3">
    <source>
        <dbReference type="Proteomes" id="UP000613030"/>
    </source>
</evidence>
<dbReference type="InterPro" id="IPR011646">
    <property type="entry name" value="KAP_P-loop"/>
</dbReference>
<accession>A0ABS1KTJ2</accession>
<name>A0ABS1KTJ2_9BACT</name>
<dbReference type="SUPFAM" id="SSF52540">
    <property type="entry name" value="P-loop containing nucleoside triphosphate hydrolases"/>
    <property type="match status" value="1"/>
</dbReference>
<dbReference type="EMBL" id="JAERRB010000004">
    <property type="protein sequence ID" value="MBL0742628.1"/>
    <property type="molecule type" value="Genomic_DNA"/>
</dbReference>
<dbReference type="Proteomes" id="UP000613030">
    <property type="component" value="Unassembled WGS sequence"/>
</dbReference>
<dbReference type="InterPro" id="IPR052754">
    <property type="entry name" value="NTPase_KAP_P-loop"/>
</dbReference>
<protein>
    <recommendedName>
        <fullName evidence="1">KAP NTPase domain-containing protein</fullName>
    </recommendedName>
</protein>
<keyword evidence="3" id="KW-1185">Reference proteome</keyword>
<evidence type="ECO:0000259" key="1">
    <source>
        <dbReference type="Pfam" id="PF07693"/>
    </source>
</evidence>
<sequence length="577" mass="67022">MVHFIHRTGKSHPKPNVVVFFIVTSAVYCYYRFTQEVWTFSPLKLLPTIKYCDLLLIAASGNLLLLLNRDKELQQNTASSFLDDEPLGVIKNDELGYSGYSSLVAHKILESHFNKSFAIGINGRWGLGKTSFIDLLKRNLKSPAIIEVNYNPWNSKSPRAIVKDFFDTIQECIRPYHSNLSDVIVSYSEKLVAIDDNAISRSIHTSMAFMTSSESINSLHDEINKTLKNVGKKIVIYIDDLDRLDKEEILEVIRLIRNTANFHNTYFIVAYDKNYLAAALREHNSYNHERFLEKIFQLEISLPYFEKSIFRQKLAERIKGAFPQQYHESIDNEILGTFSMRPTYLDDWLETMRDVTRLTNSLVLNLGRLAGETEFGDFLRIELLRLKYPAAHELLFTRTTEFLETSQRSNDKFTYQLKNLSGENKKSNPKFTNCNSELELFLLKNHSTLSIPKRDIGKILEMIGNVFDKAQSYSLNSRSHLSIIHPSKFDRYFAYSLPEGNLSEVQFGSARVSSQEDFNSQITGWVQKGYEYELQERFTRIKSFDNRQDFEKIIRAIFHLANGKSQQQFRSYKRHRI</sequence>
<dbReference type="Pfam" id="PF07693">
    <property type="entry name" value="KAP_NTPase"/>
    <property type="match status" value="1"/>
</dbReference>